<evidence type="ECO:0000256" key="2">
    <source>
        <dbReference type="SAM" id="SignalP"/>
    </source>
</evidence>
<dbReference type="Pfam" id="PF00092">
    <property type="entry name" value="VWA"/>
    <property type="match status" value="1"/>
</dbReference>
<sequence length="372" mass="39368">MVTSHPLLSSARLFLACLFLYSCCISPVFAGFICGDDDGRTPVNIVFSLDYSGSMAGDLVANLRTAVASFVDELTGSDYVGAVLWDSQSLKKVALTQDFGDITDAVDNTNPSGGTDYRVGLQQAFNIMEASPDGSFEKIIIFMSDGSPTYPFNVDTDAGMQDIIDGGYKMYTIGMKSEVELLTKMAERTGGKFFLAESADDITDAFSEVHSDVLLSILQDISCVSFTAFLLLLLLLLLLSLCACCLFLVPIIASTALITGAGGSFLAGKTLAFPPGYDATAAAAIIPFGPPPVPPAPEVRTGGAYIIGGRPMAVDWGHHTVPKSAPVNDYTPPLPAVTMPVHTMGMGMAIGAAWTKYLLWDKLFGLCAGSKK</sequence>
<keyword evidence="1" id="KW-1133">Transmembrane helix</keyword>
<organism evidence="4 5">
    <name type="scientific">Carpediemonas membranifera</name>
    <dbReference type="NCBI Taxonomy" id="201153"/>
    <lineage>
        <taxon>Eukaryota</taxon>
        <taxon>Metamonada</taxon>
        <taxon>Carpediemonas-like organisms</taxon>
        <taxon>Carpediemonas</taxon>
    </lineage>
</organism>
<dbReference type="CDD" id="cd00198">
    <property type="entry name" value="vWFA"/>
    <property type="match status" value="1"/>
</dbReference>
<dbReference type="PROSITE" id="PS50234">
    <property type="entry name" value="VWFA"/>
    <property type="match status" value="1"/>
</dbReference>
<dbReference type="SUPFAM" id="SSF53300">
    <property type="entry name" value="vWA-like"/>
    <property type="match status" value="1"/>
</dbReference>
<name>A0A8J6AYG3_9EUKA</name>
<feature type="domain" description="VWFA" evidence="3">
    <location>
        <begin position="44"/>
        <end position="209"/>
    </location>
</feature>
<dbReference type="PANTHER" id="PTHR10579">
    <property type="entry name" value="CALCIUM-ACTIVATED CHLORIDE CHANNEL REGULATOR"/>
    <property type="match status" value="1"/>
</dbReference>
<proteinExistence type="predicted"/>
<evidence type="ECO:0000256" key="1">
    <source>
        <dbReference type="SAM" id="Phobius"/>
    </source>
</evidence>
<evidence type="ECO:0000313" key="4">
    <source>
        <dbReference type="EMBL" id="KAG9397153.1"/>
    </source>
</evidence>
<dbReference type="Gene3D" id="3.40.50.410">
    <property type="entry name" value="von Willebrand factor, type A domain"/>
    <property type="match status" value="1"/>
</dbReference>
<keyword evidence="1" id="KW-0472">Membrane</keyword>
<dbReference type="InterPro" id="IPR036465">
    <property type="entry name" value="vWFA_dom_sf"/>
</dbReference>
<dbReference type="Proteomes" id="UP000717585">
    <property type="component" value="Unassembled WGS sequence"/>
</dbReference>
<evidence type="ECO:0000313" key="5">
    <source>
        <dbReference type="Proteomes" id="UP000717585"/>
    </source>
</evidence>
<keyword evidence="2" id="KW-0732">Signal</keyword>
<dbReference type="SMART" id="SM00327">
    <property type="entry name" value="VWA"/>
    <property type="match status" value="1"/>
</dbReference>
<accession>A0A8J6AYG3</accession>
<feature type="transmembrane region" description="Helical" evidence="1">
    <location>
        <begin position="226"/>
        <end position="249"/>
    </location>
</feature>
<dbReference type="PANTHER" id="PTHR10579:SF166">
    <property type="entry name" value="VWFA DOMAIN-CONTAINING PROTEIN"/>
    <property type="match status" value="1"/>
</dbReference>
<protein>
    <submittedName>
        <fullName evidence="4">von Willebrand factor type A domain</fullName>
    </submittedName>
</protein>
<dbReference type="EMBL" id="JAHDYR010000003">
    <property type="protein sequence ID" value="KAG9397153.1"/>
    <property type="molecule type" value="Genomic_DNA"/>
</dbReference>
<evidence type="ECO:0000259" key="3">
    <source>
        <dbReference type="PROSITE" id="PS50234"/>
    </source>
</evidence>
<keyword evidence="1" id="KW-0812">Transmembrane</keyword>
<dbReference type="AlphaFoldDB" id="A0A8J6AYG3"/>
<reference evidence="4" key="1">
    <citation type="submission" date="2021-05" db="EMBL/GenBank/DDBJ databases">
        <title>A free-living protist that lacks canonical eukaryotic 1 DNA replication and segregation systems.</title>
        <authorList>
            <person name="Salas-Leiva D.E."/>
            <person name="Tromer E.C."/>
            <person name="Curtis B.A."/>
            <person name="Jerlstrom-Hultqvist J."/>
            <person name="Kolisko M."/>
            <person name="Yi Z."/>
            <person name="Salas-Leiva J.S."/>
            <person name="Gallot-Lavallee L."/>
            <person name="Kops G.J.P.L."/>
            <person name="Archibald J.M."/>
            <person name="Simpson A.G.B."/>
            <person name="Roger A.J."/>
        </authorList>
    </citation>
    <scope>NUCLEOTIDE SEQUENCE</scope>
    <source>
        <strain evidence="4">BICM</strain>
    </source>
</reference>
<feature type="signal peptide" evidence="2">
    <location>
        <begin position="1"/>
        <end position="30"/>
    </location>
</feature>
<dbReference type="InterPro" id="IPR002035">
    <property type="entry name" value="VWF_A"/>
</dbReference>
<dbReference type="InterPro" id="IPR051266">
    <property type="entry name" value="CLCR"/>
</dbReference>
<feature type="chain" id="PRO_5035268659" evidence="2">
    <location>
        <begin position="31"/>
        <end position="372"/>
    </location>
</feature>
<dbReference type="OrthoDB" id="687730at2759"/>
<comment type="caution">
    <text evidence="4">The sequence shown here is derived from an EMBL/GenBank/DDBJ whole genome shotgun (WGS) entry which is preliminary data.</text>
</comment>
<gene>
    <name evidence="4" type="ORF">J8273_1062</name>
</gene>
<keyword evidence="5" id="KW-1185">Reference proteome</keyword>